<reference evidence="4" key="2">
    <citation type="submission" date="2015-03" db="EMBL/GenBank/DDBJ databases">
        <authorList>
            <consortium name="Pathogen Informatics"/>
            <person name="Murphy D."/>
        </authorList>
    </citation>
    <scope>NUCLEOTIDE SEQUENCE</scope>
    <source>
        <strain evidence="4">N09902308</strain>
    </source>
</reference>
<evidence type="ECO:0000313" key="4">
    <source>
        <dbReference type="EMBL" id="COX32308.1"/>
    </source>
</evidence>
<reference evidence="5 6" key="1">
    <citation type="submission" date="2015-03" db="EMBL/GenBank/DDBJ databases">
        <authorList>
            <consortium name="Pathogen Informatics"/>
        </authorList>
    </citation>
    <scope>NUCLEOTIDE SEQUENCE [LARGE SCALE GENOMIC DNA]</scope>
    <source>
        <strain evidence="2 8">Bir 187</strain>
        <strain evidence="1 7">H09601792</strain>
        <strain evidence="3 6">M09401471</strain>
        <strain evidence="5">N09902308</strain>
    </source>
</reference>
<dbReference type="EMBL" id="CNFU01001408">
    <property type="protein sequence ID" value="CKT39740.1"/>
    <property type="molecule type" value="Genomic_DNA"/>
</dbReference>
<name>A0A654TTT7_MYCTX</name>
<evidence type="ECO:0000313" key="2">
    <source>
        <dbReference type="EMBL" id="CKT39740.1"/>
    </source>
</evidence>
<dbReference type="Proteomes" id="UP000046947">
    <property type="component" value="Unassembled WGS sequence"/>
</dbReference>
<dbReference type="EMBL" id="CSBK01000374">
    <property type="protein sequence ID" value="COX32308.1"/>
    <property type="molecule type" value="Genomic_DNA"/>
</dbReference>
<proteinExistence type="predicted"/>
<evidence type="ECO:0000313" key="3">
    <source>
        <dbReference type="EMBL" id="COW27361.1"/>
    </source>
</evidence>
<accession>A0A654TTT7</accession>
<sequence length="123" mass="13169">MGDAGQRGETRPGGSQVRRTFTLVNRDAQGTAAGGKSTDDVSVYLAIYPRRDGGSGHHANVITLHASAVSFTYARHRPIRLNFAPKLALHKLTVEATATNRLGPAAKLLGTAGKIMTDTPFRW</sequence>
<organism evidence="1 7">
    <name type="scientific">Mycobacterium tuberculosis</name>
    <dbReference type="NCBI Taxonomy" id="1773"/>
    <lineage>
        <taxon>Bacteria</taxon>
        <taxon>Bacillati</taxon>
        <taxon>Actinomycetota</taxon>
        <taxon>Actinomycetes</taxon>
        <taxon>Mycobacteriales</taxon>
        <taxon>Mycobacteriaceae</taxon>
        <taxon>Mycobacterium</taxon>
        <taxon>Mycobacterium tuberculosis complex</taxon>
    </lineage>
</organism>
<dbReference type="Proteomes" id="UP000049023">
    <property type="component" value="Unassembled WGS sequence"/>
</dbReference>
<dbReference type="Proteomes" id="UP000044938">
    <property type="component" value="Unassembled WGS sequence"/>
</dbReference>
<evidence type="ECO:0000313" key="5">
    <source>
        <dbReference type="Proteomes" id="UP000039021"/>
    </source>
</evidence>
<evidence type="ECO:0000313" key="7">
    <source>
        <dbReference type="Proteomes" id="UP000046947"/>
    </source>
</evidence>
<evidence type="ECO:0000313" key="6">
    <source>
        <dbReference type="Proteomes" id="UP000044938"/>
    </source>
</evidence>
<evidence type="ECO:0000313" key="1">
    <source>
        <dbReference type="EMBL" id="CFE80475.1"/>
    </source>
</evidence>
<gene>
    <name evidence="1" type="ORF">ERS007688_04249</name>
    <name evidence="3" type="ORF">ERS007720_02202</name>
    <name evidence="4" type="ORF">ERS007739_01079</name>
    <name evidence="2" type="ORF">ERS027661_04296</name>
</gene>
<dbReference type="Proteomes" id="UP000039021">
    <property type="component" value="Unassembled WGS sequence"/>
</dbReference>
<protein>
    <submittedName>
        <fullName evidence="1">Uncharacterized protein</fullName>
    </submittedName>
</protein>
<dbReference type="EMBL" id="CSAJ01000267">
    <property type="protein sequence ID" value="COW27361.1"/>
    <property type="molecule type" value="Genomic_DNA"/>
</dbReference>
<dbReference type="EMBL" id="CFOH01001169">
    <property type="protein sequence ID" value="CFE80475.1"/>
    <property type="molecule type" value="Genomic_DNA"/>
</dbReference>
<evidence type="ECO:0000313" key="8">
    <source>
        <dbReference type="Proteomes" id="UP000049023"/>
    </source>
</evidence>
<dbReference type="AlphaFoldDB" id="A0A654TTT7"/>